<dbReference type="Proteomes" id="UP000181969">
    <property type="component" value="Unassembled WGS sequence"/>
</dbReference>
<dbReference type="InterPro" id="IPR023468">
    <property type="entry name" value="Riboflavin_kinase"/>
</dbReference>
<dbReference type="SUPFAM" id="SSF82114">
    <property type="entry name" value="Riboflavin kinase-like"/>
    <property type="match status" value="1"/>
</dbReference>
<keyword evidence="9 15" id="KW-0418">Kinase</keyword>
<evidence type="ECO:0000256" key="6">
    <source>
        <dbReference type="ARBA" id="ARBA00022679"/>
    </source>
</evidence>
<dbReference type="GO" id="GO:0003919">
    <property type="term" value="F:FMN adenylyltransferase activity"/>
    <property type="evidence" value="ECO:0007669"/>
    <property type="project" value="UniProtKB-UniRule"/>
</dbReference>
<dbReference type="EMBL" id="FOTJ01000017">
    <property type="protein sequence ID" value="SFL54288.1"/>
    <property type="molecule type" value="Genomic_DNA"/>
</dbReference>
<keyword evidence="11 15" id="KW-0067">ATP-binding</keyword>
<dbReference type="GO" id="GO:0005524">
    <property type="term" value="F:ATP binding"/>
    <property type="evidence" value="ECO:0007669"/>
    <property type="project" value="UniProtKB-UniRule"/>
</dbReference>
<evidence type="ECO:0000256" key="11">
    <source>
        <dbReference type="ARBA" id="ARBA00022840"/>
    </source>
</evidence>
<dbReference type="UniPathway" id="UPA00276">
    <property type="reaction ID" value="UER00406"/>
</dbReference>
<dbReference type="Gene3D" id="2.40.30.30">
    <property type="entry name" value="Riboflavin kinase-like"/>
    <property type="match status" value="1"/>
</dbReference>
<comment type="function">
    <text evidence="1">Catalyzes the phosphorylation of riboflavin to FMN followed by the adenylation of FMN to FAD.</text>
</comment>
<proteinExistence type="inferred from homology"/>
<dbReference type="Proteomes" id="UP000504756">
    <property type="component" value="Unassembled WGS sequence"/>
</dbReference>
<keyword evidence="6 15" id="KW-0808">Transferase</keyword>
<reference evidence="17 21" key="2">
    <citation type="submission" date="2020-06" db="EMBL/GenBank/DDBJ databases">
        <title>Draft genome sequence of Lactic acid bacteria from Okinawan-style tofu.</title>
        <authorList>
            <person name="Takara I."/>
            <person name="Ikematsu S."/>
        </authorList>
    </citation>
    <scope>NUCLEOTIDE SEQUENCE [LARGE SCALE GENOMIC DNA]</scope>
    <source>
        <strain evidence="17">Lg38</strain>
        <strain evidence="21">lg38</strain>
    </source>
</reference>
<dbReference type="GO" id="GO:0006747">
    <property type="term" value="P:FAD biosynthetic process"/>
    <property type="evidence" value="ECO:0007669"/>
    <property type="project" value="UniProtKB-UniRule"/>
</dbReference>
<dbReference type="InterPro" id="IPR015864">
    <property type="entry name" value="FAD_synthase"/>
</dbReference>
<organism evidence="18 20">
    <name type="scientific">Lactococcus garvieae</name>
    <dbReference type="NCBI Taxonomy" id="1363"/>
    <lineage>
        <taxon>Bacteria</taxon>
        <taxon>Bacillati</taxon>
        <taxon>Bacillota</taxon>
        <taxon>Bacilli</taxon>
        <taxon>Lactobacillales</taxon>
        <taxon>Streptococcaceae</taxon>
        <taxon>Lactococcus</taxon>
    </lineage>
</organism>
<dbReference type="SUPFAM" id="SSF52374">
    <property type="entry name" value="Nucleotidylyl transferase"/>
    <property type="match status" value="1"/>
</dbReference>
<evidence type="ECO:0000313" key="19">
    <source>
        <dbReference type="EMBL" id="WEA14420.1"/>
    </source>
</evidence>
<sequence>MKTLYFDEIKNWNEPTVLVLGYFDGLHRGHQALFAEAKKLAAVLNLKIAVLTFPEKPTLTFQKFEPDMLLKLTSDKKREALFAENGVDYLVFKDFTSSFAKQTAEEFSKNVVEKFLPKIVITGFDHKTGSDMTQLKSNEQYKVVVIPEVADEEGKISSTRIRALVKTGAIEAANELLGYPYETTGIVVHGFARGRTIGYPTANLAIKDFIHLPSPGVYTVDVLWEGKRQRGFASIGYNETFNGKEKTVEIHVFDKDLDLYGENLTVLWLDKIREMIKFDSIEALIVQMKDDEEKARQYKVKEA</sequence>
<dbReference type="EMBL" id="BLXU01000004">
    <property type="protein sequence ID" value="GFO51641.1"/>
    <property type="molecule type" value="Genomic_DNA"/>
</dbReference>
<comment type="pathway">
    <text evidence="2 15">Cofactor biosynthesis; FAD biosynthesis; FAD from FMN: step 1/1.</text>
</comment>
<evidence type="ECO:0000259" key="16">
    <source>
        <dbReference type="SMART" id="SM00904"/>
    </source>
</evidence>
<dbReference type="InterPro" id="IPR015865">
    <property type="entry name" value="Riboflavin_kinase_bac/euk"/>
</dbReference>
<evidence type="ECO:0000313" key="21">
    <source>
        <dbReference type="Proteomes" id="UP000504756"/>
    </source>
</evidence>
<dbReference type="OrthoDB" id="9803667at2"/>
<dbReference type="OMA" id="HRGHQAI"/>
<dbReference type="NCBIfam" id="TIGR00083">
    <property type="entry name" value="ribF"/>
    <property type="match status" value="1"/>
</dbReference>
<keyword evidence="5 15" id="KW-0288">FMN</keyword>
<comment type="similarity">
    <text evidence="15">Belongs to the ribF family.</text>
</comment>
<gene>
    <name evidence="17" type="primary">ribC</name>
    <name evidence="17" type="ORF">ikelab_09160</name>
    <name evidence="19" type="ORF">PWF74_02660</name>
    <name evidence="18" type="ORF">SAMN05216438_1178</name>
</gene>
<dbReference type="CDD" id="cd02064">
    <property type="entry name" value="FAD_synthetase_N"/>
    <property type="match status" value="1"/>
</dbReference>
<dbReference type="GO" id="GO:0009231">
    <property type="term" value="P:riboflavin biosynthetic process"/>
    <property type="evidence" value="ECO:0007669"/>
    <property type="project" value="InterPro"/>
</dbReference>
<dbReference type="EC" id="2.7.1.26" evidence="15"/>
<evidence type="ECO:0000256" key="14">
    <source>
        <dbReference type="ARBA" id="ARBA00049494"/>
    </source>
</evidence>
<dbReference type="InterPro" id="IPR014729">
    <property type="entry name" value="Rossmann-like_a/b/a_fold"/>
</dbReference>
<comment type="catalytic activity">
    <reaction evidence="14 15">
        <text>FMN + ATP + H(+) = FAD + diphosphate</text>
        <dbReference type="Rhea" id="RHEA:17237"/>
        <dbReference type="ChEBI" id="CHEBI:15378"/>
        <dbReference type="ChEBI" id="CHEBI:30616"/>
        <dbReference type="ChEBI" id="CHEBI:33019"/>
        <dbReference type="ChEBI" id="CHEBI:57692"/>
        <dbReference type="ChEBI" id="CHEBI:58210"/>
        <dbReference type="EC" id="2.7.7.2"/>
    </reaction>
</comment>
<dbReference type="EMBL" id="CP118627">
    <property type="protein sequence ID" value="WEA14420.1"/>
    <property type="molecule type" value="Genomic_DNA"/>
</dbReference>
<evidence type="ECO:0000256" key="15">
    <source>
        <dbReference type="PIRNR" id="PIRNR004491"/>
    </source>
</evidence>
<dbReference type="PANTHER" id="PTHR22749">
    <property type="entry name" value="RIBOFLAVIN KINASE/FMN ADENYLYLTRANSFERASE"/>
    <property type="match status" value="1"/>
</dbReference>
<dbReference type="PANTHER" id="PTHR22749:SF6">
    <property type="entry name" value="RIBOFLAVIN KINASE"/>
    <property type="match status" value="1"/>
</dbReference>
<evidence type="ECO:0000313" key="18">
    <source>
        <dbReference type="EMBL" id="SFL54288.1"/>
    </source>
</evidence>
<evidence type="ECO:0000256" key="9">
    <source>
        <dbReference type="ARBA" id="ARBA00022777"/>
    </source>
</evidence>
<comment type="pathway">
    <text evidence="3 15">Cofactor biosynthesis; FMN biosynthesis; FMN from riboflavin (ATP route): step 1/1.</text>
</comment>
<accession>A0A1I4IIZ6</accession>
<evidence type="ECO:0000256" key="3">
    <source>
        <dbReference type="ARBA" id="ARBA00005201"/>
    </source>
</evidence>
<dbReference type="InterPro" id="IPR023465">
    <property type="entry name" value="Riboflavin_kinase_dom_sf"/>
</dbReference>
<dbReference type="UniPathway" id="UPA00277">
    <property type="reaction ID" value="UER00407"/>
</dbReference>
<evidence type="ECO:0000313" key="17">
    <source>
        <dbReference type="EMBL" id="GFO51641.1"/>
    </source>
</evidence>
<evidence type="ECO:0000256" key="5">
    <source>
        <dbReference type="ARBA" id="ARBA00022643"/>
    </source>
</evidence>
<dbReference type="NCBIfam" id="NF004158">
    <property type="entry name" value="PRK05627.1-1"/>
    <property type="match status" value="1"/>
</dbReference>
<evidence type="ECO:0000256" key="2">
    <source>
        <dbReference type="ARBA" id="ARBA00004726"/>
    </source>
</evidence>
<dbReference type="EC" id="2.7.7.2" evidence="15"/>
<evidence type="ECO:0000256" key="1">
    <source>
        <dbReference type="ARBA" id="ARBA00002121"/>
    </source>
</evidence>
<evidence type="ECO:0000256" key="4">
    <source>
        <dbReference type="ARBA" id="ARBA00022630"/>
    </source>
</evidence>
<evidence type="ECO:0000256" key="12">
    <source>
        <dbReference type="ARBA" id="ARBA00023268"/>
    </source>
</evidence>
<keyword evidence="8 15" id="KW-0547">Nucleotide-binding</keyword>
<dbReference type="InterPro" id="IPR002606">
    <property type="entry name" value="Riboflavin_kinase_bac"/>
</dbReference>
<evidence type="ECO:0000256" key="10">
    <source>
        <dbReference type="ARBA" id="ARBA00022827"/>
    </source>
</evidence>
<keyword evidence="4 15" id="KW-0285">Flavoprotein</keyword>
<dbReference type="Gene3D" id="3.40.50.620">
    <property type="entry name" value="HUPs"/>
    <property type="match status" value="1"/>
</dbReference>
<keyword evidence="12" id="KW-0511">Multifunctional enzyme</keyword>
<name>A0A1I4IIZ6_9LACT</name>
<dbReference type="SMART" id="SM00904">
    <property type="entry name" value="Flavokinase"/>
    <property type="match status" value="1"/>
</dbReference>
<reference evidence="19" key="3">
    <citation type="submission" date="2023-02" db="EMBL/GenBank/DDBJ databases">
        <title>Comparative genomics and fermentation flavor characterization of five lactic acid bacteria reveal flavor biosynthesis metabolic pathways in fermented muskmelon puree.</title>
        <authorList>
            <person name="Yuan L."/>
            <person name="Li M."/>
            <person name="Xu X."/>
            <person name="Lao F."/>
            <person name="Wu J."/>
        </authorList>
    </citation>
    <scope>NUCLEOTIDE SEQUENCE</scope>
    <source>
        <strain evidence="19">Pa-2</strain>
    </source>
</reference>
<protein>
    <recommendedName>
        <fullName evidence="15">Riboflavin biosynthesis protein</fullName>
    </recommendedName>
    <domain>
        <recommendedName>
            <fullName evidence="15">Riboflavin kinase</fullName>
            <ecNumber evidence="15">2.7.1.26</ecNumber>
        </recommendedName>
        <alternativeName>
            <fullName evidence="15">Flavokinase</fullName>
        </alternativeName>
    </domain>
    <domain>
        <recommendedName>
            <fullName evidence="15">FMN adenylyltransferase</fullName>
            <ecNumber evidence="15">2.7.7.2</ecNumber>
        </recommendedName>
        <alternativeName>
            <fullName evidence="15">FAD pyrophosphorylase</fullName>
        </alternativeName>
        <alternativeName>
            <fullName evidence="15">FAD synthase</fullName>
        </alternativeName>
    </domain>
</protein>
<evidence type="ECO:0000256" key="7">
    <source>
        <dbReference type="ARBA" id="ARBA00022695"/>
    </source>
</evidence>
<dbReference type="FunFam" id="2.40.30.30:FF:000003">
    <property type="entry name" value="Riboflavin biosynthesis protein"/>
    <property type="match status" value="1"/>
</dbReference>
<dbReference type="PIRSF" id="PIRSF004491">
    <property type="entry name" value="FAD_Synth"/>
    <property type="match status" value="1"/>
</dbReference>
<dbReference type="Proteomes" id="UP001217324">
    <property type="component" value="Chromosome"/>
</dbReference>
<dbReference type="GO" id="GO:0008531">
    <property type="term" value="F:riboflavin kinase activity"/>
    <property type="evidence" value="ECO:0007669"/>
    <property type="project" value="UniProtKB-UniRule"/>
</dbReference>
<dbReference type="RefSeq" id="WP_004258232.1">
    <property type="nucleotide sequence ID" value="NZ_AP027239.1"/>
</dbReference>
<evidence type="ECO:0000256" key="13">
    <source>
        <dbReference type="ARBA" id="ARBA00047880"/>
    </source>
</evidence>
<reference evidence="18 20" key="1">
    <citation type="submission" date="2016-10" db="EMBL/GenBank/DDBJ databases">
        <authorList>
            <person name="de Groot N.N."/>
        </authorList>
    </citation>
    <scope>NUCLEOTIDE SEQUENCE [LARGE SCALE GENOMIC DNA]</scope>
    <source>
        <strain evidence="18 20">M79</strain>
    </source>
</reference>
<dbReference type="GO" id="GO:0009398">
    <property type="term" value="P:FMN biosynthetic process"/>
    <property type="evidence" value="ECO:0007669"/>
    <property type="project" value="UniProtKB-UniRule"/>
</dbReference>
<keyword evidence="10 15" id="KW-0274">FAD</keyword>
<feature type="domain" description="Riboflavin kinase" evidence="16">
    <location>
        <begin position="176"/>
        <end position="300"/>
    </location>
</feature>
<comment type="catalytic activity">
    <reaction evidence="13 15">
        <text>riboflavin + ATP = FMN + ADP + H(+)</text>
        <dbReference type="Rhea" id="RHEA:14357"/>
        <dbReference type="ChEBI" id="CHEBI:15378"/>
        <dbReference type="ChEBI" id="CHEBI:30616"/>
        <dbReference type="ChEBI" id="CHEBI:57986"/>
        <dbReference type="ChEBI" id="CHEBI:58210"/>
        <dbReference type="ChEBI" id="CHEBI:456216"/>
        <dbReference type="EC" id="2.7.1.26"/>
    </reaction>
</comment>
<evidence type="ECO:0000313" key="20">
    <source>
        <dbReference type="Proteomes" id="UP000181969"/>
    </source>
</evidence>
<dbReference type="AlphaFoldDB" id="A0A1I4IIZ6"/>
<dbReference type="GeneID" id="61074535"/>
<evidence type="ECO:0000256" key="8">
    <source>
        <dbReference type="ARBA" id="ARBA00022741"/>
    </source>
</evidence>
<keyword evidence="7 15" id="KW-0548">Nucleotidyltransferase</keyword>
<dbReference type="Pfam" id="PF06574">
    <property type="entry name" value="FAD_syn"/>
    <property type="match status" value="1"/>
</dbReference>
<dbReference type="Pfam" id="PF01687">
    <property type="entry name" value="Flavokinase"/>
    <property type="match status" value="1"/>
</dbReference>